<sequence>MNDVSPEFAAATSAAAMVEINGNRLAVEVLGPEGAPVLIAHHGAPGLGSRAEPRASFGRLADTYRVIVFDARGSGQSEGNGTFSHEQWAADIDGLREWAGAEQIIMAGGSYGGFMAMEYAIRYPDRVRALVLRDTSPDNSNEEMALANALANARVEIDREKLDRIFAGTVHDDADLRDCWREILPLYDYVYDPAAVEARVEATPYRYEAHNYAFSVNMPNYDLKAQLPGVIAPTLITVGRTDWITPVACSEQIASLIPDSRLVVFEKSGHSPQIEEAEAWTAAVRRFLTEVCPVR</sequence>
<dbReference type="GO" id="GO:0016020">
    <property type="term" value="C:membrane"/>
    <property type="evidence" value="ECO:0007669"/>
    <property type="project" value="TreeGrafter"/>
</dbReference>
<dbReference type="PRINTS" id="PR00111">
    <property type="entry name" value="ABHYDROLASE"/>
</dbReference>
<dbReference type="EC" id="3.4.11.5" evidence="4"/>
<dbReference type="PRINTS" id="PR00793">
    <property type="entry name" value="PROAMNOPTASE"/>
</dbReference>
<dbReference type="Pfam" id="PF00561">
    <property type="entry name" value="Abhydrolase_1"/>
    <property type="match status" value="1"/>
</dbReference>
<evidence type="ECO:0000259" key="3">
    <source>
        <dbReference type="Pfam" id="PF00561"/>
    </source>
</evidence>
<dbReference type="RefSeq" id="WP_202887150.1">
    <property type="nucleotide sequence ID" value="NZ_BAAAVN010000014.1"/>
</dbReference>
<feature type="domain" description="AB hydrolase-1" evidence="3">
    <location>
        <begin position="36"/>
        <end position="277"/>
    </location>
</feature>
<keyword evidence="4" id="KW-0645">Protease</keyword>
<dbReference type="SUPFAM" id="SSF53474">
    <property type="entry name" value="alpha/beta-Hydrolases"/>
    <property type="match status" value="1"/>
</dbReference>
<evidence type="ECO:0000313" key="5">
    <source>
        <dbReference type="Proteomes" id="UP000558997"/>
    </source>
</evidence>
<dbReference type="Gene3D" id="3.40.50.1820">
    <property type="entry name" value="alpha/beta hydrolase"/>
    <property type="match status" value="1"/>
</dbReference>
<protein>
    <submittedName>
        <fullName evidence="4">Proline iminopeptidase</fullName>
        <ecNumber evidence="4">3.4.11.5</ecNumber>
    </submittedName>
</protein>
<proteinExistence type="inferred from homology"/>
<dbReference type="GO" id="GO:0004177">
    <property type="term" value="F:aminopeptidase activity"/>
    <property type="evidence" value="ECO:0007669"/>
    <property type="project" value="UniProtKB-KW"/>
</dbReference>
<reference evidence="4 5" key="1">
    <citation type="submission" date="2020-08" db="EMBL/GenBank/DDBJ databases">
        <title>Sequencing the genomes of 1000 actinobacteria strains.</title>
        <authorList>
            <person name="Klenk H.-P."/>
        </authorList>
    </citation>
    <scope>NUCLEOTIDE SEQUENCE [LARGE SCALE GENOMIC DNA]</scope>
    <source>
        <strain evidence="4 5">DSM 17294</strain>
    </source>
</reference>
<evidence type="ECO:0000256" key="2">
    <source>
        <dbReference type="ARBA" id="ARBA00022801"/>
    </source>
</evidence>
<dbReference type="PANTHER" id="PTHR43798:SF33">
    <property type="entry name" value="HYDROLASE, PUTATIVE (AFU_ORTHOLOGUE AFUA_2G14860)-RELATED"/>
    <property type="match status" value="1"/>
</dbReference>
<evidence type="ECO:0000313" key="4">
    <source>
        <dbReference type="EMBL" id="MBB5977458.1"/>
    </source>
</evidence>
<comment type="similarity">
    <text evidence="1">Belongs to the peptidase S33 family.</text>
</comment>
<dbReference type="GO" id="GO:0006508">
    <property type="term" value="P:proteolysis"/>
    <property type="evidence" value="ECO:0007669"/>
    <property type="project" value="InterPro"/>
</dbReference>
<dbReference type="InterPro" id="IPR050266">
    <property type="entry name" value="AB_hydrolase_sf"/>
</dbReference>
<organism evidence="4 5">
    <name type="scientific">Kribbella solani</name>
    <dbReference type="NCBI Taxonomy" id="236067"/>
    <lineage>
        <taxon>Bacteria</taxon>
        <taxon>Bacillati</taxon>
        <taxon>Actinomycetota</taxon>
        <taxon>Actinomycetes</taxon>
        <taxon>Propionibacteriales</taxon>
        <taxon>Kribbellaceae</taxon>
        <taxon>Kribbella</taxon>
    </lineage>
</organism>
<dbReference type="InterPro" id="IPR002410">
    <property type="entry name" value="Peptidase_S33"/>
</dbReference>
<dbReference type="EMBL" id="JACHNF010000001">
    <property type="protein sequence ID" value="MBB5977458.1"/>
    <property type="molecule type" value="Genomic_DNA"/>
</dbReference>
<accession>A0A841DPT7</accession>
<keyword evidence="5" id="KW-1185">Reference proteome</keyword>
<dbReference type="AlphaFoldDB" id="A0A841DPT7"/>
<evidence type="ECO:0000256" key="1">
    <source>
        <dbReference type="ARBA" id="ARBA00010088"/>
    </source>
</evidence>
<dbReference type="PANTHER" id="PTHR43798">
    <property type="entry name" value="MONOACYLGLYCEROL LIPASE"/>
    <property type="match status" value="1"/>
</dbReference>
<dbReference type="Proteomes" id="UP000558997">
    <property type="component" value="Unassembled WGS sequence"/>
</dbReference>
<keyword evidence="2 4" id="KW-0378">Hydrolase</keyword>
<dbReference type="InterPro" id="IPR000073">
    <property type="entry name" value="AB_hydrolase_1"/>
</dbReference>
<comment type="caution">
    <text evidence="4">The sequence shown here is derived from an EMBL/GenBank/DDBJ whole genome shotgun (WGS) entry which is preliminary data.</text>
</comment>
<gene>
    <name evidence="4" type="ORF">HDA44_000799</name>
</gene>
<keyword evidence="4" id="KW-0031">Aminopeptidase</keyword>
<name>A0A841DPT7_9ACTN</name>
<dbReference type="InterPro" id="IPR029058">
    <property type="entry name" value="AB_hydrolase_fold"/>
</dbReference>